<dbReference type="Pfam" id="PF13602">
    <property type="entry name" value="ADH_zinc_N_2"/>
    <property type="match status" value="1"/>
</dbReference>
<evidence type="ECO:0000313" key="1">
    <source>
        <dbReference type="EMBL" id="TCN25221.1"/>
    </source>
</evidence>
<protein>
    <submittedName>
        <fullName evidence="1">Zinc-binding alcohol dehydrogenase family protein</fullName>
    </submittedName>
</protein>
<sequence>MVDFSEAVKNVDLFFDAVEGMNQENNFKVLKDGGRLVSIVTPNISDIAKEYKVDAQFVIVRPSRSQLEQIADWVQDKKVKLHINRLFPLTETSMIHAHHLIETKHTNGKLVVQIRT</sequence>
<dbReference type="Gene3D" id="3.90.180.10">
    <property type="entry name" value="Medium-chain alcohol dehydrogenases, catalytic domain"/>
    <property type="match status" value="1"/>
</dbReference>
<organism evidence="1 2">
    <name type="scientific">Mesobacillus foraminis</name>
    <dbReference type="NCBI Taxonomy" id="279826"/>
    <lineage>
        <taxon>Bacteria</taxon>
        <taxon>Bacillati</taxon>
        <taxon>Bacillota</taxon>
        <taxon>Bacilli</taxon>
        <taxon>Bacillales</taxon>
        <taxon>Bacillaceae</taxon>
        <taxon>Mesobacillus</taxon>
    </lineage>
</organism>
<comment type="caution">
    <text evidence="1">The sequence shown here is derived from an EMBL/GenBank/DDBJ whole genome shotgun (WGS) entry which is preliminary data.</text>
</comment>
<accession>A0A4R2BE59</accession>
<keyword evidence="2" id="KW-1185">Reference proteome</keyword>
<dbReference type="Proteomes" id="UP000295689">
    <property type="component" value="Unassembled WGS sequence"/>
</dbReference>
<gene>
    <name evidence="1" type="ORF">EV146_106426</name>
</gene>
<dbReference type="Gene3D" id="3.40.50.720">
    <property type="entry name" value="NAD(P)-binding Rossmann-like Domain"/>
    <property type="match status" value="1"/>
</dbReference>
<reference evidence="1 2" key="1">
    <citation type="journal article" date="2015" name="Stand. Genomic Sci.">
        <title>Genomic Encyclopedia of Bacterial and Archaeal Type Strains, Phase III: the genomes of soil and plant-associated and newly described type strains.</title>
        <authorList>
            <person name="Whitman W.B."/>
            <person name="Woyke T."/>
            <person name="Klenk H.P."/>
            <person name="Zhou Y."/>
            <person name="Lilburn T.G."/>
            <person name="Beck B.J."/>
            <person name="De Vos P."/>
            <person name="Vandamme P."/>
            <person name="Eisen J.A."/>
            <person name="Garrity G."/>
            <person name="Hugenholtz P."/>
            <person name="Kyrpides N.C."/>
        </authorList>
    </citation>
    <scope>NUCLEOTIDE SEQUENCE [LARGE SCALE GENOMIC DNA]</scope>
    <source>
        <strain evidence="1 2">CV53</strain>
    </source>
</reference>
<dbReference type="AlphaFoldDB" id="A0A4R2BE59"/>
<evidence type="ECO:0000313" key="2">
    <source>
        <dbReference type="Proteomes" id="UP000295689"/>
    </source>
</evidence>
<dbReference type="RefSeq" id="WP_158287098.1">
    <property type="nucleotide sequence ID" value="NZ_SLVV01000006.1"/>
</dbReference>
<proteinExistence type="predicted"/>
<dbReference type="EMBL" id="SLVV01000006">
    <property type="protein sequence ID" value="TCN25221.1"/>
    <property type="molecule type" value="Genomic_DNA"/>
</dbReference>
<name>A0A4R2BE59_9BACI</name>